<comment type="similarity">
    <text evidence="1">Belongs to the UPF0213 family.</text>
</comment>
<dbReference type="InterPro" id="IPR035901">
    <property type="entry name" value="GIY-YIG_endonuc_sf"/>
</dbReference>
<evidence type="ECO:0000313" key="4">
    <source>
        <dbReference type="Proteomes" id="UP000309488"/>
    </source>
</evidence>
<dbReference type="EMBL" id="SWBR01000001">
    <property type="protein sequence ID" value="TKC12554.1"/>
    <property type="molecule type" value="Genomic_DNA"/>
</dbReference>
<dbReference type="InterPro" id="IPR050190">
    <property type="entry name" value="UPF0213_domain"/>
</dbReference>
<dbReference type="PANTHER" id="PTHR34477">
    <property type="entry name" value="UPF0213 PROTEIN YHBQ"/>
    <property type="match status" value="1"/>
</dbReference>
<dbReference type="SUPFAM" id="SSF82771">
    <property type="entry name" value="GIY-YIG endonuclease"/>
    <property type="match status" value="1"/>
</dbReference>
<dbReference type="PANTHER" id="PTHR34477:SF5">
    <property type="entry name" value="BSL5627 PROTEIN"/>
    <property type="match status" value="1"/>
</dbReference>
<feature type="domain" description="GIY-YIG" evidence="2">
    <location>
        <begin position="1"/>
        <end position="72"/>
    </location>
</feature>
<sequence length="88" mass="10584">MTNVFNNIYYTGVTSDLRNRVWEHKNCVYPKSFTSKYKCCKLVYFEFFLHIEEAIDEEKRIKGGNRQQKINLIKALNPNWLDLFETLD</sequence>
<evidence type="ECO:0000313" key="3">
    <source>
        <dbReference type="EMBL" id="TKC12554.1"/>
    </source>
</evidence>
<proteinExistence type="inferred from homology"/>
<organism evidence="3 4">
    <name type="scientific">Pedobacter polaris</name>
    <dbReference type="NCBI Taxonomy" id="2571273"/>
    <lineage>
        <taxon>Bacteria</taxon>
        <taxon>Pseudomonadati</taxon>
        <taxon>Bacteroidota</taxon>
        <taxon>Sphingobacteriia</taxon>
        <taxon>Sphingobacteriales</taxon>
        <taxon>Sphingobacteriaceae</taxon>
        <taxon>Pedobacter</taxon>
    </lineage>
</organism>
<comment type="caution">
    <text evidence="3">The sequence shown here is derived from an EMBL/GenBank/DDBJ whole genome shotgun (WGS) entry which is preliminary data.</text>
</comment>
<name>A0A4U1CUL2_9SPHI</name>
<gene>
    <name evidence="3" type="ORF">FA048_02755</name>
</gene>
<dbReference type="AlphaFoldDB" id="A0A4U1CUL2"/>
<evidence type="ECO:0000259" key="2">
    <source>
        <dbReference type="PROSITE" id="PS50164"/>
    </source>
</evidence>
<dbReference type="Gene3D" id="3.40.1440.10">
    <property type="entry name" value="GIY-YIG endonuclease"/>
    <property type="match status" value="1"/>
</dbReference>
<dbReference type="OrthoDB" id="1495241at2"/>
<keyword evidence="4" id="KW-1185">Reference proteome</keyword>
<dbReference type="CDD" id="cd10448">
    <property type="entry name" value="GIY-YIG_unchar_3"/>
    <property type="match status" value="1"/>
</dbReference>
<dbReference type="InterPro" id="IPR000305">
    <property type="entry name" value="GIY-YIG_endonuc"/>
</dbReference>
<reference evidence="3 4" key="1">
    <citation type="submission" date="2019-04" db="EMBL/GenBank/DDBJ databases">
        <title>Pedobacter sp. RP-3-22 sp. nov., isolated from Arctic soil.</title>
        <authorList>
            <person name="Dahal R.H."/>
            <person name="Kim D.-U."/>
        </authorList>
    </citation>
    <scope>NUCLEOTIDE SEQUENCE [LARGE SCALE GENOMIC DNA]</scope>
    <source>
        <strain evidence="3 4">RP-3-22</strain>
    </source>
</reference>
<dbReference type="Pfam" id="PF01541">
    <property type="entry name" value="GIY-YIG"/>
    <property type="match status" value="1"/>
</dbReference>
<dbReference type="PROSITE" id="PS50164">
    <property type="entry name" value="GIY_YIG"/>
    <property type="match status" value="1"/>
</dbReference>
<evidence type="ECO:0000256" key="1">
    <source>
        <dbReference type="ARBA" id="ARBA00007435"/>
    </source>
</evidence>
<accession>A0A4U1CUL2</accession>
<protein>
    <submittedName>
        <fullName evidence="3">GIY-YIG nuclease family protein</fullName>
    </submittedName>
</protein>
<dbReference type="Proteomes" id="UP000309488">
    <property type="component" value="Unassembled WGS sequence"/>
</dbReference>